<keyword evidence="4" id="KW-1185">Reference proteome</keyword>
<evidence type="ECO:0000313" key="2">
    <source>
        <dbReference type="EMBL" id="PKA69044.1"/>
    </source>
</evidence>
<dbReference type="EMBL" id="PHHE01000001">
    <property type="protein sequence ID" value="PKA69032.1"/>
    <property type="molecule type" value="Genomic_DNA"/>
</dbReference>
<comment type="caution">
    <text evidence="1">The sequence shown here is derived from an EMBL/GenBank/DDBJ whole genome shotgun (WGS) entry which is preliminary data.</text>
</comment>
<gene>
    <name evidence="1" type="ORF">ATI02_1848</name>
    <name evidence="2" type="ORF">ATI02_1860</name>
    <name evidence="3" type="ORF">ATI02_1872</name>
</gene>
<reference evidence="1 4" key="1">
    <citation type="submission" date="2017-11" db="EMBL/GenBank/DDBJ databases">
        <title>Genome sequencing of a diverse group of Pseudomonas species.</title>
        <authorList>
            <person name="Loper J."/>
        </authorList>
    </citation>
    <scope>NUCLEOTIDE SEQUENCE [LARGE SCALE GENOMIC DNA]</scope>
    <source>
        <strain evidence="1 4">LMG 25716</strain>
    </source>
</reference>
<evidence type="ECO:0000313" key="4">
    <source>
        <dbReference type="Proteomes" id="UP000232455"/>
    </source>
</evidence>
<evidence type="ECO:0000313" key="1">
    <source>
        <dbReference type="EMBL" id="PKA69032.1"/>
    </source>
</evidence>
<accession>A0ABX4PVF9</accession>
<dbReference type="EMBL" id="PHHE01000001">
    <property type="protein sequence ID" value="PKA69054.1"/>
    <property type="molecule type" value="Genomic_DNA"/>
</dbReference>
<name>A0ABX4PVF9_9PSED</name>
<dbReference type="EMBL" id="PHHE01000001">
    <property type="protein sequence ID" value="PKA69044.1"/>
    <property type="molecule type" value="Genomic_DNA"/>
</dbReference>
<dbReference type="RefSeq" id="WP_100846107.1">
    <property type="nucleotide sequence ID" value="NZ_PHHE01000001.1"/>
</dbReference>
<proteinExistence type="predicted"/>
<organism evidence="1 4">
    <name type="scientific">Pseudomonas baetica</name>
    <dbReference type="NCBI Taxonomy" id="674054"/>
    <lineage>
        <taxon>Bacteria</taxon>
        <taxon>Pseudomonadati</taxon>
        <taxon>Pseudomonadota</taxon>
        <taxon>Gammaproteobacteria</taxon>
        <taxon>Pseudomonadales</taxon>
        <taxon>Pseudomonadaceae</taxon>
        <taxon>Pseudomonas</taxon>
    </lineage>
</organism>
<dbReference type="Proteomes" id="UP000232455">
    <property type="component" value="Unassembled WGS sequence"/>
</dbReference>
<sequence>MLKMWFFIMLIEGKVPETFASDSEAHCKESMAKMLMIQRIQGQKATGACYVRASTIEDTEKRLIGKPETR</sequence>
<evidence type="ECO:0000313" key="3">
    <source>
        <dbReference type="EMBL" id="PKA69054.1"/>
    </source>
</evidence>
<protein>
    <submittedName>
        <fullName evidence="1">Uncharacterized protein</fullName>
    </submittedName>
</protein>